<keyword evidence="2" id="KW-1185">Reference proteome</keyword>
<sequence length="147" mass="16358">MNNKFCDGTTSFGQKERVVRELKSILMASTSREKVAADVKLRDSSSSGFISKDKNDDCSNASPECQTNSEEAHQPSPVSVLEPIFYEDNLDDSEDLDFQSKGKQPLAVNTSCWCWDNFNSCKQLLSLPSCHGLRVTLLSQKIVWSDA</sequence>
<reference evidence="2" key="1">
    <citation type="journal article" date="2014" name="Nat. Commun.">
        <title>The emerging biofuel crop Camelina sativa retains a highly undifferentiated hexaploid genome structure.</title>
        <authorList>
            <person name="Kagale S."/>
            <person name="Koh C."/>
            <person name="Nixon J."/>
            <person name="Bollina V."/>
            <person name="Clarke W.E."/>
            <person name="Tuteja R."/>
            <person name="Spillane C."/>
            <person name="Robinson S.J."/>
            <person name="Links M.G."/>
            <person name="Clarke C."/>
            <person name="Higgins E.E."/>
            <person name="Huebert T."/>
            <person name="Sharpe A.G."/>
            <person name="Parkin I.A."/>
        </authorList>
    </citation>
    <scope>NUCLEOTIDE SEQUENCE [LARGE SCALE GENOMIC DNA]</scope>
    <source>
        <strain evidence="2">cv. DH55</strain>
    </source>
</reference>
<dbReference type="Proteomes" id="UP000694864">
    <property type="component" value="Chromosome 14"/>
</dbReference>
<evidence type="ECO:0000256" key="1">
    <source>
        <dbReference type="SAM" id="MobiDB-lite"/>
    </source>
</evidence>
<feature type="compositionally biased region" description="Polar residues" evidence="1">
    <location>
        <begin position="58"/>
        <end position="69"/>
    </location>
</feature>
<organism evidence="2 3">
    <name type="scientific">Camelina sativa</name>
    <name type="common">False flax</name>
    <name type="synonym">Myagrum sativum</name>
    <dbReference type="NCBI Taxonomy" id="90675"/>
    <lineage>
        <taxon>Eukaryota</taxon>
        <taxon>Viridiplantae</taxon>
        <taxon>Streptophyta</taxon>
        <taxon>Embryophyta</taxon>
        <taxon>Tracheophyta</taxon>
        <taxon>Spermatophyta</taxon>
        <taxon>Magnoliopsida</taxon>
        <taxon>eudicotyledons</taxon>
        <taxon>Gunneridae</taxon>
        <taxon>Pentapetalae</taxon>
        <taxon>rosids</taxon>
        <taxon>malvids</taxon>
        <taxon>Brassicales</taxon>
        <taxon>Brassicaceae</taxon>
        <taxon>Camelineae</taxon>
        <taxon>Camelina</taxon>
    </lineage>
</organism>
<gene>
    <name evidence="3" type="primary">LOC104742301</name>
</gene>
<evidence type="ECO:0000313" key="3">
    <source>
        <dbReference type="RefSeq" id="XP_010461590.2"/>
    </source>
</evidence>
<reference evidence="3" key="2">
    <citation type="submission" date="2025-08" db="UniProtKB">
        <authorList>
            <consortium name="RefSeq"/>
        </authorList>
    </citation>
    <scope>IDENTIFICATION</scope>
    <source>
        <tissue evidence="3">Leaf</tissue>
    </source>
</reference>
<proteinExistence type="predicted"/>
<dbReference type="RefSeq" id="XP_010461590.2">
    <property type="nucleotide sequence ID" value="XM_010463288.2"/>
</dbReference>
<dbReference type="GeneID" id="104742301"/>
<feature type="region of interest" description="Disordered" evidence="1">
    <location>
        <begin position="42"/>
        <end position="78"/>
    </location>
</feature>
<accession>A0ABM0VV95</accession>
<name>A0ABM0VV95_CAMSA</name>
<evidence type="ECO:0000313" key="2">
    <source>
        <dbReference type="Proteomes" id="UP000694864"/>
    </source>
</evidence>
<protein>
    <submittedName>
        <fullName evidence="3">Uncharacterized protein LOC104742301 isoform X2</fullName>
    </submittedName>
</protein>